<organism evidence="1 2">
    <name type="scientific">Blumeria graminis f. sp. tritici</name>
    <dbReference type="NCBI Taxonomy" id="62690"/>
    <lineage>
        <taxon>Eukaryota</taxon>
        <taxon>Fungi</taxon>
        <taxon>Dikarya</taxon>
        <taxon>Ascomycota</taxon>
        <taxon>Pezizomycotina</taxon>
        <taxon>Leotiomycetes</taxon>
        <taxon>Erysiphales</taxon>
        <taxon>Erysiphaceae</taxon>
        <taxon>Blumeria</taxon>
    </lineage>
</organism>
<evidence type="ECO:0000313" key="2">
    <source>
        <dbReference type="Proteomes" id="UP000324639"/>
    </source>
</evidence>
<proteinExistence type="predicted"/>
<keyword evidence="2" id="KW-1185">Reference proteome</keyword>
<evidence type="ECO:0000313" key="1">
    <source>
        <dbReference type="EMBL" id="VDB93758.1"/>
    </source>
</evidence>
<gene>
    <name evidence="1" type="ORF">BGT96224V316_LOCUS7384</name>
</gene>
<dbReference type="EMBL" id="LR026992">
    <property type="protein sequence ID" value="VDB93758.1"/>
    <property type="molecule type" value="Genomic_DNA"/>
</dbReference>
<protein>
    <submittedName>
        <fullName evidence="1">Bgt-50257</fullName>
    </submittedName>
</protein>
<sequence length="50" mass="5595">MNANLVLALLSKRPHPMYTELAVVSPVSPFIANLSYILKATFTIFIPLDY</sequence>
<accession>A0A9X9QFR9</accession>
<dbReference type="AlphaFoldDB" id="A0A9X9QFR9"/>
<reference evidence="1 2" key="1">
    <citation type="submission" date="2018-08" db="EMBL/GenBank/DDBJ databases">
        <authorList>
            <person name="Muller C M."/>
        </authorList>
    </citation>
    <scope>NUCLEOTIDE SEQUENCE [LARGE SCALE GENOMIC DNA]</scope>
</reference>
<name>A0A9X9QFR9_BLUGR</name>
<dbReference type="Proteomes" id="UP000324639">
    <property type="component" value="Chromosome Bgt_-09"/>
</dbReference>